<proteinExistence type="inferred from homology"/>
<dbReference type="AlphaFoldDB" id="M4VZX2"/>
<evidence type="ECO:0000256" key="5">
    <source>
        <dbReference type="ARBA" id="ARBA00022692"/>
    </source>
</evidence>
<keyword evidence="8" id="KW-0998">Cell outer membrane</keyword>
<evidence type="ECO:0000256" key="4">
    <source>
        <dbReference type="ARBA" id="ARBA00022452"/>
    </source>
</evidence>
<evidence type="ECO:0000256" key="10">
    <source>
        <dbReference type="SAM" id="SignalP"/>
    </source>
</evidence>
<dbReference type="GO" id="GO:0009279">
    <property type="term" value="C:cell outer membrane"/>
    <property type="evidence" value="ECO:0007669"/>
    <property type="project" value="UniProtKB-SubCell"/>
</dbReference>
<feature type="domain" description="POTRA" evidence="11">
    <location>
        <begin position="76"/>
        <end position="151"/>
    </location>
</feature>
<feature type="compositionally biased region" description="Polar residues" evidence="9">
    <location>
        <begin position="29"/>
        <end position="46"/>
    </location>
</feature>
<dbReference type="PROSITE" id="PS51779">
    <property type="entry name" value="POTRA"/>
    <property type="match status" value="1"/>
</dbReference>
<evidence type="ECO:0000256" key="1">
    <source>
        <dbReference type="ARBA" id="ARBA00004442"/>
    </source>
</evidence>
<dbReference type="InterPro" id="IPR013686">
    <property type="entry name" value="Polypept-transport_assoc_ShlB"/>
</dbReference>
<evidence type="ECO:0000256" key="3">
    <source>
        <dbReference type="ARBA" id="ARBA00022448"/>
    </source>
</evidence>
<dbReference type="PATRIC" id="fig|349215.9.peg.1887"/>
<dbReference type="Pfam" id="PF08479">
    <property type="entry name" value="POTRA_2"/>
    <property type="match status" value="1"/>
</dbReference>
<dbReference type="PANTHER" id="PTHR34597">
    <property type="entry name" value="SLR1661 PROTEIN"/>
    <property type="match status" value="1"/>
</dbReference>
<keyword evidence="6" id="KW-0653">Protein transport</keyword>
<evidence type="ECO:0000256" key="9">
    <source>
        <dbReference type="SAM" id="MobiDB-lite"/>
    </source>
</evidence>
<reference evidence="12 13" key="1">
    <citation type="journal article" date="2013" name="ISME J.">
        <title>By their genes ye shall know them: genomic signatures of predatory bacteria.</title>
        <authorList>
            <person name="Pasternak Z."/>
            <person name="Pietrokovski S."/>
            <person name="Rotem O."/>
            <person name="Gophna U."/>
            <person name="Lurie-Weinberger M.N."/>
            <person name="Jurkevitch E."/>
        </authorList>
    </citation>
    <scope>NUCLEOTIDE SEQUENCE [LARGE SCALE GENOMIC DNA]</scope>
    <source>
        <strain evidence="12">EPB</strain>
    </source>
</reference>
<organism evidence="12 13">
    <name type="scientific">Micavibrio aeruginosavorus EPB</name>
    <dbReference type="NCBI Taxonomy" id="349215"/>
    <lineage>
        <taxon>Bacteria</taxon>
        <taxon>Pseudomonadati</taxon>
        <taxon>Bdellovibrionota</taxon>
        <taxon>Bdellovibrionia</taxon>
        <taxon>Bdellovibrionales</taxon>
        <taxon>Pseudobdellovibrionaceae</taxon>
        <taxon>Micavibrio</taxon>
    </lineage>
</organism>
<feature type="chain" id="PRO_5004060865" evidence="10">
    <location>
        <begin position="25"/>
        <end position="576"/>
    </location>
</feature>
<evidence type="ECO:0000313" key="13">
    <source>
        <dbReference type="Proteomes" id="UP000011932"/>
    </source>
</evidence>
<keyword evidence="4" id="KW-1134">Transmembrane beta strand</keyword>
<protein>
    <submittedName>
        <fullName evidence="12">Hemolysin activation/secretion protein</fullName>
    </submittedName>
</protein>
<evidence type="ECO:0000256" key="6">
    <source>
        <dbReference type="ARBA" id="ARBA00022927"/>
    </source>
</evidence>
<dbReference type="Gene3D" id="2.40.160.50">
    <property type="entry name" value="membrane protein fhac: a member of the omp85/tpsb transporter family"/>
    <property type="match status" value="1"/>
</dbReference>
<dbReference type="PANTHER" id="PTHR34597:SF6">
    <property type="entry name" value="BLR6126 PROTEIN"/>
    <property type="match status" value="1"/>
</dbReference>
<dbReference type="GO" id="GO:0098046">
    <property type="term" value="C:type V protein secretion system complex"/>
    <property type="evidence" value="ECO:0007669"/>
    <property type="project" value="TreeGrafter"/>
</dbReference>
<evidence type="ECO:0000256" key="8">
    <source>
        <dbReference type="ARBA" id="ARBA00023237"/>
    </source>
</evidence>
<dbReference type="GO" id="GO:0046819">
    <property type="term" value="P:protein secretion by the type V secretion system"/>
    <property type="evidence" value="ECO:0007669"/>
    <property type="project" value="TreeGrafter"/>
</dbReference>
<dbReference type="OrthoDB" id="7439045at2"/>
<dbReference type="InterPro" id="IPR051544">
    <property type="entry name" value="TPS_OM_transporter"/>
</dbReference>
<comment type="similarity">
    <text evidence="2">Belongs to the TPS (TC 1.B.20) family.</text>
</comment>
<dbReference type="Pfam" id="PF03865">
    <property type="entry name" value="ShlB"/>
    <property type="match status" value="1"/>
</dbReference>
<dbReference type="InterPro" id="IPR034746">
    <property type="entry name" value="POTRA"/>
</dbReference>
<keyword evidence="7" id="KW-0472">Membrane</keyword>
<dbReference type="STRING" id="349215.A11S_1943"/>
<evidence type="ECO:0000256" key="2">
    <source>
        <dbReference type="ARBA" id="ARBA00009055"/>
    </source>
</evidence>
<dbReference type="KEGG" id="man:A11S_1943"/>
<dbReference type="RefSeq" id="WP_015468271.1">
    <property type="nucleotide sequence ID" value="NC_020812.1"/>
</dbReference>
<dbReference type="EMBL" id="CP003538">
    <property type="protein sequence ID" value="AGH98744.1"/>
    <property type="molecule type" value="Genomic_DNA"/>
</dbReference>
<name>M4VZX2_9BACT</name>
<comment type="subcellular location">
    <subcellularLocation>
        <location evidence="1">Cell outer membrane</location>
    </subcellularLocation>
</comment>
<dbReference type="GO" id="GO:0008320">
    <property type="term" value="F:protein transmembrane transporter activity"/>
    <property type="evidence" value="ECO:0007669"/>
    <property type="project" value="TreeGrafter"/>
</dbReference>
<evidence type="ECO:0000313" key="12">
    <source>
        <dbReference type="EMBL" id="AGH98744.1"/>
    </source>
</evidence>
<gene>
    <name evidence="12" type="ORF">A11S_1943</name>
</gene>
<dbReference type="HOGENOM" id="CLU_021521_2_0_5"/>
<dbReference type="Gene3D" id="3.10.20.310">
    <property type="entry name" value="membrane protein fhac"/>
    <property type="match status" value="1"/>
</dbReference>
<keyword evidence="3" id="KW-0813">Transport</keyword>
<keyword evidence="10" id="KW-0732">Signal</keyword>
<accession>M4VZX2</accession>
<sequence>MIRHSTFRVLILAALMGASASAYAQVPTAQTGSASPGRVQEQTPRPNFSDRAVMPAVEVDRPQAQAAPAGAENITFTLNNLQLDGVTAYKESDLRSVYAGSVGQTISLADLYGIAAALTNKYRNDGYILTQVIVPPQTIEGGNVRLQVVEGYLYSVNVALEEGAPAETEAAMALIRGYANRIPAGYALNIADLERYLLFINDLPGVSARGVLSPNAANVGAADLNILVQRDPFEAVLGVDNYGTKYLGAIQFSGAGALNSMLGNNERLTAQAVLAPDPGQPMELAYFAAGYSQPIGTRGLRLDFDASYTATEPGYTLDEFDVKGNARFLGIELNYPVIRSRNTNLYTMFSFDMRDVDTRNNIEDTRTDNIRALRTGMRLEKLDRVFGAGLNVLDLELAHGLDILGASSKNDPNKSRPDGDPRFTKLNVEVQRLQRLANQWNLLLAARGQLSNGPLLSSEEFGVGGMGYGRGYDPSEIIGDEGIAGKIEVQWNLPGEFGITNSHQLYGFYDAGRVWNDDPTNAKDKANTATSAGVGVRAKIGSSTNIDMTVAVPLDRSVQTMKDQDPRFFMSVSKNF</sequence>
<feature type="signal peptide" evidence="10">
    <location>
        <begin position="1"/>
        <end position="24"/>
    </location>
</feature>
<dbReference type="InterPro" id="IPR005565">
    <property type="entry name" value="Hemolysn_activator_HlyB_C"/>
</dbReference>
<dbReference type="Proteomes" id="UP000011932">
    <property type="component" value="Chromosome"/>
</dbReference>
<feature type="region of interest" description="Disordered" evidence="9">
    <location>
        <begin position="29"/>
        <end position="48"/>
    </location>
</feature>
<keyword evidence="5" id="KW-0812">Transmembrane</keyword>
<evidence type="ECO:0000256" key="7">
    <source>
        <dbReference type="ARBA" id="ARBA00023136"/>
    </source>
</evidence>
<evidence type="ECO:0000259" key="11">
    <source>
        <dbReference type="PROSITE" id="PS51779"/>
    </source>
</evidence>